<name>A0A975TBX2_9NOST</name>
<feature type="domain" description="L,D-TPase catalytic" evidence="7">
    <location>
        <begin position="65"/>
        <end position="178"/>
    </location>
</feature>
<dbReference type="RefSeq" id="WP_190603449.1">
    <property type="nucleotide sequence ID" value="NZ_CP021056.1"/>
</dbReference>
<dbReference type="SUPFAM" id="SSF141523">
    <property type="entry name" value="L,D-transpeptidase catalytic domain-like"/>
    <property type="match status" value="1"/>
</dbReference>
<dbReference type="Gene3D" id="2.40.440.10">
    <property type="entry name" value="L,D-transpeptidase catalytic domain-like"/>
    <property type="match status" value="1"/>
</dbReference>
<feature type="active site" description="Proton donor/acceptor" evidence="6">
    <location>
        <position position="138"/>
    </location>
</feature>
<keyword evidence="3 6" id="KW-0133">Cell shape</keyword>
<proteinExistence type="predicted"/>
<dbReference type="AlphaFoldDB" id="A0A975TBX2"/>
<dbReference type="PANTHER" id="PTHR30582">
    <property type="entry name" value="L,D-TRANSPEPTIDASE"/>
    <property type="match status" value="1"/>
</dbReference>
<evidence type="ECO:0000313" key="8">
    <source>
        <dbReference type="EMBL" id="QXE25217.1"/>
    </source>
</evidence>
<keyword evidence="4 6" id="KW-0573">Peptidoglycan synthesis</keyword>
<evidence type="ECO:0000256" key="5">
    <source>
        <dbReference type="ARBA" id="ARBA00023316"/>
    </source>
</evidence>
<feature type="active site" description="Nucleophile" evidence="6">
    <location>
        <position position="154"/>
    </location>
</feature>
<keyword evidence="5 6" id="KW-0961">Cell wall biogenesis/degradation</keyword>
<dbReference type="KEGG" id="rsin:B6N60_03930"/>
<evidence type="ECO:0000256" key="2">
    <source>
        <dbReference type="ARBA" id="ARBA00022679"/>
    </source>
</evidence>
<dbReference type="InterPro" id="IPR038063">
    <property type="entry name" value="Transpep_catalytic_dom"/>
</dbReference>
<dbReference type="InterPro" id="IPR005490">
    <property type="entry name" value="LD_TPept_cat_dom"/>
</dbReference>
<dbReference type="CDD" id="cd16913">
    <property type="entry name" value="YkuD_like"/>
    <property type="match status" value="1"/>
</dbReference>
<comment type="pathway">
    <text evidence="1 6">Cell wall biogenesis; peptidoglycan biosynthesis.</text>
</comment>
<dbReference type="GO" id="GO:0071555">
    <property type="term" value="P:cell wall organization"/>
    <property type="evidence" value="ECO:0007669"/>
    <property type="project" value="UniProtKB-UniRule"/>
</dbReference>
<sequence>MSTSIRSGLMRCSGSVFTGAALMLVTLLSWSSPTTVDSQLATASAASVASNTIREDYNKQISQPRWIEIDLSEQRLRAWEGKKLVYSFRTSTGKRSTPTPLGRFTINSKYRTHRMRGRGYDIPDVPYAMYFYGGYAIHGAYWHNRFGTPVSHGCVNLPVRQARKIYNWTRVGTKVVVRR</sequence>
<dbReference type="EMBL" id="CP021056">
    <property type="protein sequence ID" value="QXE25217.1"/>
    <property type="molecule type" value="Genomic_DNA"/>
</dbReference>
<dbReference type="InterPro" id="IPR050979">
    <property type="entry name" value="LD-transpeptidase"/>
</dbReference>
<organism evidence="8 9">
    <name type="scientific">Richelia sinica FACHB-800</name>
    <dbReference type="NCBI Taxonomy" id="1357546"/>
    <lineage>
        <taxon>Bacteria</taxon>
        <taxon>Bacillati</taxon>
        <taxon>Cyanobacteriota</taxon>
        <taxon>Cyanophyceae</taxon>
        <taxon>Nostocales</taxon>
        <taxon>Nostocaceae</taxon>
        <taxon>Richelia</taxon>
    </lineage>
</organism>
<dbReference type="GO" id="GO:0018104">
    <property type="term" value="P:peptidoglycan-protein cross-linking"/>
    <property type="evidence" value="ECO:0007669"/>
    <property type="project" value="TreeGrafter"/>
</dbReference>
<accession>A0A975TBX2</accession>
<dbReference type="GO" id="GO:0005576">
    <property type="term" value="C:extracellular region"/>
    <property type="evidence" value="ECO:0007669"/>
    <property type="project" value="TreeGrafter"/>
</dbReference>
<gene>
    <name evidence="8" type="ORF">B6N60_03930</name>
</gene>
<evidence type="ECO:0000256" key="4">
    <source>
        <dbReference type="ARBA" id="ARBA00022984"/>
    </source>
</evidence>
<keyword evidence="9" id="KW-1185">Reference proteome</keyword>
<evidence type="ECO:0000313" key="9">
    <source>
        <dbReference type="Proteomes" id="UP000683511"/>
    </source>
</evidence>
<keyword evidence="2" id="KW-0808">Transferase</keyword>
<evidence type="ECO:0000256" key="3">
    <source>
        <dbReference type="ARBA" id="ARBA00022960"/>
    </source>
</evidence>
<dbReference type="PANTHER" id="PTHR30582:SF2">
    <property type="entry name" value="L,D-TRANSPEPTIDASE YCIB-RELATED"/>
    <property type="match status" value="1"/>
</dbReference>
<evidence type="ECO:0000256" key="1">
    <source>
        <dbReference type="ARBA" id="ARBA00004752"/>
    </source>
</evidence>
<evidence type="ECO:0000256" key="6">
    <source>
        <dbReference type="PROSITE-ProRule" id="PRU01373"/>
    </source>
</evidence>
<evidence type="ECO:0000259" key="7">
    <source>
        <dbReference type="PROSITE" id="PS52029"/>
    </source>
</evidence>
<dbReference type="Proteomes" id="UP000683511">
    <property type="component" value="Chromosome"/>
</dbReference>
<protein>
    <submittedName>
        <fullName evidence="8">ErfK/YbiS/YcfS/YnhG family protein</fullName>
    </submittedName>
</protein>
<dbReference type="PROSITE" id="PS52029">
    <property type="entry name" value="LD_TPASE"/>
    <property type="match status" value="1"/>
</dbReference>
<dbReference type="GO" id="GO:0016740">
    <property type="term" value="F:transferase activity"/>
    <property type="evidence" value="ECO:0007669"/>
    <property type="project" value="UniProtKB-KW"/>
</dbReference>
<reference evidence="8" key="1">
    <citation type="submission" date="2017-04" db="EMBL/GenBank/DDBJ databases">
        <title>Genome deletions in a multicellular cyanobacterial endosymbiont for morphological adaptation in marine diatoms.</title>
        <authorList>
            <person name="Wang Y."/>
            <person name="Gao H."/>
            <person name="Li R."/>
            <person name="Xu X."/>
        </authorList>
    </citation>
    <scope>NUCLEOTIDE SEQUENCE</scope>
    <source>
        <strain evidence="8">FACHB 800</strain>
    </source>
</reference>
<dbReference type="Pfam" id="PF03734">
    <property type="entry name" value="YkuD"/>
    <property type="match status" value="1"/>
</dbReference>
<dbReference type="GO" id="GO:0008360">
    <property type="term" value="P:regulation of cell shape"/>
    <property type="evidence" value="ECO:0007669"/>
    <property type="project" value="UniProtKB-UniRule"/>
</dbReference>
<dbReference type="GO" id="GO:0071972">
    <property type="term" value="F:peptidoglycan L,D-transpeptidase activity"/>
    <property type="evidence" value="ECO:0007669"/>
    <property type="project" value="TreeGrafter"/>
</dbReference>